<dbReference type="GO" id="GO:0010436">
    <property type="term" value="F:carotenoid dioxygenase activity"/>
    <property type="evidence" value="ECO:0007669"/>
    <property type="project" value="TreeGrafter"/>
</dbReference>
<evidence type="ECO:0000256" key="5">
    <source>
        <dbReference type="PIRSR" id="PIRSR604294-1"/>
    </source>
</evidence>
<evidence type="ECO:0000313" key="8">
    <source>
        <dbReference type="Proteomes" id="UP000027586"/>
    </source>
</evidence>
<organism evidence="7 8">
    <name type="scientific">Lichtheimia corymbifera JMRC:FSU:9682</name>
    <dbReference type="NCBI Taxonomy" id="1263082"/>
    <lineage>
        <taxon>Eukaryota</taxon>
        <taxon>Fungi</taxon>
        <taxon>Fungi incertae sedis</taxon>
        <taxon>Mucoromycota</taxon>
        <taxon>Mucoromycotina</taxon>
        <taxon>Mucoromycetes</taxon>
        <taxon>Mucorales</taxon>
        <taxon>Lichtheimiaceae</taxon>
        <taxon>Lichtheimia</taxon>
    </lineage>
</organism>
<gene>
    <name evidence="7" type="ORF">LCOR_02286.1</name>
</gene>
<evidence type="ECO:0000256" key="1">
    <source>
        <dbReference type="ARBA" id="ARBA00006787"/>
    </source>
</evidence>
<comment type="similarity">
    <text evidence="1">Belongs to the carotenoid oxygenase family.</text>
</comment>
<dbReference type="GO" id="GO:0016121">
    <property type="term" value="P:carotene catabolic process"/>
    <property type="evidence" value="ECO:0007669"/>
    <property type="project" value="TreeGrafter"/>
</dbReference>
<feature type="chain" id="PRO_5012113396" evidence="6">
    <location>
        <begin position="16"/>
        <end position="582"/>
    </location>
</feature>
<dbReference type="PANTHER" id="PTHR10543">
    <property type="entry name" value="BETA-CAROTENE DIOXYGENASE"/>
    <property type="match status" value="1"/>
</dbReference>
<name>A0A068RLJ2_9FUNG</name>
<feature type="binding site" evidence="5">
    <location>
        <position position="568"/>
    </location>
    <ligand>
        <name>Fe cation</name>
        <dbReference type="ChEBI" id="CHEBI:24875"/>
        <note>catalytic</note>
    </ligand>
</feature>
<evidence type="ECO:0000256" key="3">
    <source>
        <dbReference type="ARBA" id="ARBA00023002"/>
    </source>
</evidence>
<sequence length="582" mass="65888">MITLAIILVVTFLAAHRCWNHLRTQFAFLQRIRTYQALTPFSNTPQVLDPVWTPLQHGSIPAWLNGVMYRIGPGRYNLGSDDNSYMIKHAFDGMPFMHRFELSAKRQAVRYNSRHLAESVERDLVQGHGKQMAFFGHVQELSLWDMMGAVAGRFKMVVNGLKIPENDASAAMVGVTATPNYPKPLEWTTKDPFLVAKTDLNLLQQVHPESLEPKKLYKYGEYDSRIQGDLSAAHHQYDPVTEEVFNFSLKLGPVPKLTVFTISSTGQVSILAEITHRKLPGNSSSSNRIRPSYIHSFFLTRNYIVIPEYPLYYEGLDFLITGNAMASMRWDDDAPTTYFHVIGRRPDIGHVVSIPTNGFYSFHGANAWDSVDMDGNPVIELDVCAFPDGDILYQLHTFGTFWRSMDVTTTTSTTVSKDKPKGMALPPKRQDSFGDLRRYRLTWPGASYRTLASNIEFARFSQHYALKPYRYVWGCQFKKPLNGEYERYAVVKVDLDTGAITQHDSIHMTFSEPIFVPKPGSEEQQEDEGVVVCLGTTDEGSYLVLLDAKTMEKIAQSHLGPFSISTFHGSFVDEEFQNVSIN</sequence>
<feature type="signal peptide" evidence="6">
    <location>
        <begin position="1"/>
        <end position="15"/>
    </location>
</feature>
<protein>
    <submittedName>
        <fullName evidence="7">Carotene oxygenase</fullName>
    </submittedName>
</protein>
<dbReference type="OrthoDB" id="407010at2759"/>
<dbReference type="AlphaFoldDB" id="A0A068RLJ2"/>
<dbReference type="STRING" id="1263082.A0A068RLJ2"/>
<evidence type="ECO:0000256" key="4">
    <source>
        <dbReference type="ARBA" id="ARBA00023004"/>
    </source>
</evidence>
<keyword evidence="8" id="KW-1185">Reference proteome</keyword>
<evidence type="ECO:0000313" key="7">
    <source>
        <dbReference type="EMBL" id="CDH50575.1"/>
    </source>
</evidence>
<keyword evidence="2 5" id="KW-0479">Metal-binding</keyword>
<feature type="binding site" evidence="5">
    <location>
        <position position="234"/>
    </location>
    <ligand>
        <name>Fe cation</name>
        <dbReference type="ChEBI" id="CHEBI:24875"/>
        <note>catalytic</note>
    </ligand>
</feature>
<evidence type="ECO:0000256" key="2">
    <source>
        <dbReference type="ARBA" id="ARBA00022723"/>
    </source>
</evidence>
<keyword evidence="4 5" id="KW-0408">Iron</keyword>
<dbReference type="InterPro" id="IPR004294">
    <property type="entry name" value="Carotenoid_Oase"/>
</dbReference>
<keyword evidence="6" id="KW-0732">Signal</keyword>
<dbReference type="EMBL" id="CBTN010000007">
    <property type="protein sequence ID" value="CDH50575.1"/>
    <property type="molecule type" value="Genomic_DNA"/>
</dbReference>
<proteinExistence type="inferred from homology"/>
<evidence type="ECO:0000256" key="6">
    <source>
        <dbReference type="SAM" id="SignalP"/>
    </source>
</evidence>
<comment type="caution">
    <text evidence="7">The sequence shown here is derived from an EMBL/GenBank/DDBJ whole genome shotgun (WGS) entry which is preliminary data.</text>
</comment>
<keyword evidence="3" id="KW-0560">Oxidoreductase</keyword>
<reference evidence="7" key="1">
    <citation type="submission" date="2013-08" db="EMBL/GenBank/DDBJ databases">
        <title>Gene expansion shapes genome architecture in the human pathogen Lichtheimia corymbifera: an evolutionary genomics analysis in the ancient terrestrial Mucorales (Mucoromycotina).</title>
        <authorList>
            <person name="Schwartze V.U."/>
            <person name="Winter S."/>
            <person name="Shelest E."/>
            <person name="Marcet-Houben M."/>
            <person name="Horn F."/>
            <person name="Wehner S."/>
            <person name="Hoffmann K."/>
            <person name="Riege K."/>
            <person name="Sammeth M."/>
            <person name="Nowrousian M."/>
            <person name="Valiante V."/>
            <person name="Linde J."/>
            <person name="Jacobsen I.D."/>
            <person name="Marz M."/>
            <person name="Brakhage A.A."/>
            <person name="Gabaldon T."/>
            <person name="Bocker S."/>
            <person name="Voigt K."/>
        </authorList>
    </citation>
    <scope>NUCLEOTIDE SEQUENCE [LARGE SCALE GENOMIC DNA]</scope>
    <source>
        <strain evidence="7">FSU 9682</strain>
    </source>
</reference>
<dbReference type="PANTHER" id="PTHR10543:SF24">
    <property type="entry name" value="CAROTENOID ISOMEROOXYGENASE"/>
    <property type="match status" value="1"/>
</dbReference>
<comment type="cofactor">
    <cofactor evidence="5">
        <name>Fe(2+)</name>
        <dbReference type="ChEBI" id="CHEBI:29033"/>
    </cofactor>
    <text evidence="5">Binds 1 Fe(2+) ion per subunit.</text>
</comment>
<dbReference type="VEuPathDB" id="FungiDB:LCOR_02286.1"/>
<dbReference type="Proteomes" id="UP000027586">
    <property type="component" value="Unassembled WGS sequence"/>
</dbReference>
<feature type="binding site" evidence="5">
    <location>
        <position position="295"/>
    </location>
    <ligand>
        <name>Fe cation</name>
        <dbReference type="ChEBI" id="CHEBI:24875"/>
        <note>catalytic</note>
    </ligand>
</feature>
<dbReference type="Pfam" id="PF03055">
    <property type="entry name" value="RPE65"/>
    <property type="match status" value="1"/>
</dbReference>
<accession>A0A068RLJ2</accession>
<dbReference type="GO" id="GO:0046872">
    <property type="term" value="F:metal ion binding"/>
    <property type="evidence" value="ECO:0007669"/>
    <property type="project" value="UniProtKB-KW"/>
</dbReference>
<feature type="binding site" evidence="5">
    <location>
        <position position="363"/>
    </location>
    <ligand>
        <name>Fe cation</name>
        <dbReference type="ChEBI" id="CHEBI:24875"/>
        <note>catalytic</note>
    </ligand>
</feature>